<sequence length="104" mass="11332">MSDNGSHGYVKEGRSKGEEPNIAGLWRQHNLPHCIPPTSGSQRLADGFLGFRFPISGRRRTILVAVPGTAETENISKFGNPCPPNICETVTSEVVPSFFPAYMT</sequence>
<name>A0A016V4I4_9BILA</name>
<accession>A0A016V4I4</accession>
<evidence type="ECO:0000313" key="3">
    <source>
        <dbReference type="Proteomes" id="UP000024635"/>
    </source>
</evidence>
<feature type="compositionally biased region" description="Basic and acidic residues" evidence="1">
    <location>
        <begin position="9"/>
        <end position="19"/>
    </location>
</feature>
<comment type="caution">
    <text evidence="2">The sequence shown here is derived from an EMBL/GenBank/DDBJ whole genome shotgun (WGS) entry which is preliminary data.</text>
</comment>
<evidence type="ECO:0000256" key="1">
    <source>
        <dbReference type="SAM" id="MobiDB-lite"/>
    </source>
</evidence>
<proteinExistence type="predicted"/>
<organism evidence="2 3">
    <name type="scientific">Ancylostoma ceylanicum</name>
    <dbReference type="NCBI Taxonomy" id="53326"/>
    <lineage>
        <taxon>Eukaryota</taxon>
        <taxon>Metazoa</taxon>
        <taxon>Ecdysozoa</taxon>
        <taxon>Nematoda</taxon>
        <taxon>Chromadorea</taxon>
        <taxon>Rhabditida</taxon>
        <taxon>Rhabditina</taxon>
        <taxon>Rhabditomorpha</taxon>
        <taxon>Strongyloidea</taxon>
        <taxon>Ancylostomatidae</taxon>
        <taxon>Ancylostomatinae</taxon>
        <taxon>Ancylostoma</taxon>
    </lineage>
</organism>
<feature type="region of interest" description="Disordered" evidence="1">
    <location>
        <begin position="1"/>
        <end position="23"/>
    </location>
</feature>
<dbReference type="EMBL" id="JARK01001355">
    <property type="protein sequence ID" value="EYC21633.1"/>
    <property type="molecule type" value="Genomic_DNA"/>
</dbReference>
<dbReference type="Proteomes" id="UP000024635">
    <property type="component" value="Unassembled WGS sequence"/>
</dbReference>
<protein>
    <submittedName>
        <fullName evidence="2">Uncharacterized protein</fullName>
    </submittedName>
</protein>
<evidence type="ECO:0000313" key="2">
    <source>
        <dbReference type="EMBL" id="EYC21633.1"/>
    </source>
</evidence>
<reference evidence="3" key="1">
    <citation type="journal article" date="2015" name="Nat. Genet.">
        <title>The genome and transcriptome of the zoonotic hookworm Ancylostoma ceylanicum identify infection-specific gene families.</title>
        <authorList>
            <person name="Schwarz E.M."/>
            <person name="Hu Y."/>
            <person name="Antoshechkin I."/>
            <person name="Miller M.M."/>
            <person name="Sternberg P.W."/>
            <person name="Aroian R.V."/>
        </authorList>
    </citation>
    <scope>NUCLEOTIDE SEQUENCE</scope>
    <source>
        <strain evidence="3">HY135</strain>
    </source>
</reference>
<keyword evidence="3" id="KW-1185">Reference proteome</keyword>
<gene>
    <name evidence="2" type="primary">Acey_s0019.g3935</name>
    <name evidence="2" type="ORF">Y032_0019g3935</name>
</gene>
<dbReference type="AlphaFoldDB" id="A0A016V4I4"/>